<protein>
    <submittedName>
        <fullName evidence="1">Uncharacterized protein</fullName>
    </submittedName>
</protein>
<evidence type="ECO:0000313" key="2">
    <source>
        <dbReference type="Proteomes" id="UP000294360"/>
    </source>
</evidence>
<gene>
    <name evidence="1" type="ORF">MTUNDRAET4_2384</name>
</gene>
<dbReference type="KEGG" id="mtun:MTUNDRAET4_2384"/>
<reference evidence="1 2" key="1">
    <citation type="submission" date="2019-03" db="EMBL/GenBank/DDBJ databases">
        <authorList>
            <person name="Kox A.R. M."/>
        </authorList>
    </citation>
    <scope>NUCLEOTIDE SEQUENCE [LARGE SCALE GENOMIC DNA]</scope>
    <source>
        <strain evidence="1">MTUNDRAET4 annotated genome</strain>
    </source>
</reference>
<dbReference type="AntiFam" id="ANF00011">
    <property type="entry name" value="tRNA translation"/>
</dbReference>
<organism evidence="1 2">
    <name type="scientific">Methylocella tundrae</name>
    <dbReference type="NCBI Taxonomy" id="227605"/>
    <lineage>
        <taxon>Bacteria</taxon>
        <taxon>Pseudomonadati</taxon>
        <taxon>Pseudomonadota</taxon>
        <taxon>Alphaproteobacteria</taxon>
        <taxon>Hyphomicrobiales</taxon>
        <taxon>Beijerinckiaceae</taxon>
        <taxon>Methylocella</taxon>
    </lineage>
</organism>
<proteinExistence type="predicted"/>
<dbReference type="AlphaFoldDB" id="A0A4V6IMS2"/>
<name>A0A4V6IMS2_METTU</name>
<accession>A0A4V6IMS2</accession>
<evidence type="ECO:0000313" key="1">
    <source>
        <dbReference type="EMBL" id="VFU09277.1"/>
    </source>
</evidence>
<dbReference type="EMBL" id="LR536450">
    <property type="protein sequence ID" value="VFU09277.1"/>
    <property type="molecule type" value="Genomic_DNA"/>
</dbReference>
<sequence length="134" mass="15087">MKFRSISGSGYFPSRYAFGRSPTPASVTVYNLKLVRTRLVLFGDFFDLVAGTGVGRNLHPSQVEVAAEGRIHQSLRTQKSRPVGRLMCAIWHRNLIWLRGQDLNLRPSGYEPDELPGCSTPRHSMAPKSWRLFG</sequence>
<dbReference type="Proteomes" id="UP000294360">
    <property type="component" value="Chromosome"/>
</dbReference>